<sequence length="101" mass="11686">MMVLTIRDGFAHLKKGKTRSMMAIANNGRKGKKSKKVTRTMSFHVGHSLFPFFSISLNFPFRYQEEELLMSQRTPKPAQSILKSVLKVPLDHTKYFFSKAY</sequence>
<protein>
    <submittedName>
        <fullName evidence="1">Uncharacterized protein</fullName>
    </submittedName>
</protein>
<reference evidence="1" key="1">
    <citation type="submission" date="2013-07" db="EMBL/GenBank/DDBJ databases">
        <title>The genome of Eucalyptus grandis.</title>
        <authorList>
            <person name="Schmutz J."/>
            <person name="Hayes R."/>
            <person name="Myburg A."/>
            <person name="Tuskan G."/>
            <person name="Grattapaglia D."/>
            <person name="Rokhsar D.S."/>
        </authorList>
    </citation>
    <scope>NUCLEOTIDE SEQUENCE</scope>
    <source>
        <tissue evidence="1">Leaf extractions</tissue>
    </source>
</reference>
<gene>
    <name evidence="1" type="ORF">EUGRSUZ_G01394</name>
</gene>
<dbReference type="EMBL" id="KK198759">
    <property type="protein sequence ID" value="KCW63741.1"/>
    <property type="molecule type" value="Genomic_DNA"/>
</dbReference>
<evidence type="ECO:0000313" key="1">
    <source>
        <dbReference type="EMBL" id="KCW63741.1"/>
    </source>
</evidence>
<dbReference type="InParanoid" id="A0A059BCW0"/>
<accession>A0A059BCW0</accession>
<dbReference type="Gramene" id="KCW63741">
    <property type="protein sequence ID" value="KCW63741"/>
    <property type="gene ID" value="EUGRSUZ_G01394"/>
</dbReference>
<proteinExistence type="predicted"/>
<dbReference type="AlphaFoldDB" id="A0A059BCW0"/>
<name>A0A059BCW0_EUCGR</name>
<organism evidence="1">
    <name type="scientific">Eucalyptus grandis</name>
    <name type="common">Flooded gum</name>
    <dbReference type="NCBI Taxonomy" id="71139"/>
    <lineage>
        <taxon>Eukaryota</taxon>
        <taxon>Viridiplantae</taxon>
        <taxon>Streptophyta</taxon>
        <taxon>Embryophyta</taxon>
        <taxon>Tracheophyta</taxon>
        <taxon>Spermatophyta</taxon>
        <taxon>Magnoliopsida</taxon>
        <taxon>eudicotyledons</taxon>
        <taxon>Gunneridae</taxon>
        <taxon>Pentapetalae</taxon>
        <taxon>rosids</taxon>
        <taxon>malvids</taxon>
        <taxon>Myrtales</taxon>
        <taxon>Myrtaceae</taxon>
        <taxon>Myrtoideae</taxon>
        <taxon>Eucalypteae</taxon>
        <taxon>Eucalyptus</taxon>
    </lineage>
</organism>